<dbReference type="Proteomes" id="UP000254060">
    <property type="component" value="Unassembled WGS sequence"/>
</dbReference>
<dbReference type="AlphaFoldDB" id="A0A377HH99"/>
<accession>A0A377HH99</accession>
<sequence>MQRPRMTKPNDIPKLLTIADLSVRWDMPRQSLHDKKGENKFPLPVQYVANNRTALFLESDIIEYEKENPYIKTRAQREARRNFIFKLYMDANDE</sequence>
<evidence type="ECO:0000313" key="1">
    <source>
        <dbReference type="EMBL" id="STO53321.1"/>
    </source>
</evidence>
<name>A0A377HH99_9BACL</name>
<proteinExistence type="predicted"/>
<dbReference type="EMBL" id="UGGP01000004">
    <property type="protein sequence ID" value="STO53336.1"/>
    <property type="molecule type" value="Genomic_DNA"/>
</dbReference>
<gene>
    <name evidence="1" type="ORF">NCTC13163_03302</name>
    <name evidence="2" type="ORF">NCTC13163_03317</name>
</gene>
<evidence type="ECO:0000313" key="3">
    <source>
        <dbReference type="Proteomes" id="UP000254060"/>
    </source>
</evidence>
<reference evidence="1 3" key="1">
    <citation type="submission" date="2018-06" db="EMBL/GenBank/DDBJ databases">
        <authorList>
            <consortium name="Pathogen Informatics"/>
            <person name="Doyle S."/>
        </authorList>
    </citation>
    <scope>NUCLEOTIDE SEQUENCE [LARGE SCALE GENOMIC DNA]</scope>
    <source>
        <strain evidence="1 3">NCTC13163</strain>
    </source>
</reference>
<protein>
    <submittedName>
        <fullName evidence="1">Uncharacterized protein</fullName>
    </submittedName>
</protein>
<dbReference type="EMBL" id="UGGP01000004">
    <property type="protein sequence ID" value="STO53321.1"/>
    <property type="molecule type" value="Genomic_DNA"/>
</dbReference>
<evidence type="ECO:0000313" key="2">
    <source>
        <dbReference type="EMBL" id="STO53336.1"/>
    </source>
</evidence>
<organism evidence="1 3">
    <name type="scientific">Exiguobacterium aurantiacum</name>
    <dbReference type="NCBI Taxonomy" id="33987"/>
    <lineage>
        <taxon>Bacteria</taxon>
        <taxon>Bacillati</taxon>
        <taxon>Bacillota</taxon>
        <taxon>Bacilli</taxon>
        <taxon>Bacillales</taxon>
        <taxon>Bacillales Family XII. Incertae Sedis</taxon>
        <taxon>Exiguobacterium</taxon>
    </lineage>
</organism>